<evidence type="ECO:0000313" key="5">
    <source>
        <dbReference type="Proteomes" id="UP000308018"/>
    </source>
</evidence>
<keyword evidence="2" id="KW-0255">Endonuclease</keyword>
<dbReference type="InterPro" id="IPR003615">
    <property type="entry name" value="HNH_nuc"/>
</dbReference>
<feature type="domain" description="HNH nuclease" evidence="1">
    <location>
        <begin position="169"/>
        <end position="226"/>
    </location>
</feature>
<comment type="caution">
    <text evidence="2">The sequence shown here is derived from an EMBL/GenBank/DDBJ whole genome shotgun (WGS) entry which is preliminary data.</text>
</comment>
<dbReference type="EMBL" id="SYVV01000004">
    <property type="protein sequence ID" value="TKG36732.1"/>
    <property type="molecule type" value="Genomic_DNA"/>
</dbReference>
<reference evidence="2" key="3">
    <citation type="journal article" date="2018" name="Nature">
        <title>A major lineage of non-tailed dsDNA viruses as unrecognized killers of marine bacteria.</title>
        <authorList>
            <person name="Kauffman K.M."/>
            <person name="Hussain F.A."/>
            <person name="Yang J."/>
            <person name="Arevalo P."/>
            <person name="Brown J.M."/>
            <person name="Chang W.K."/>
            <person name="VanInsberghe D."/>
            <person name="Elsherbini J."/>
            <person name="Sharma R.S."/>
            <person name="Cutler M.B."/>
            <person name="Kelly L."/>
            <person name="Polz M.F."/>
        </authorList>
    </citation>
    <scope>NUCLEOTIDE SEQUENCE</scope>
    <source>
        <strain evidence="2">10N.222.48.A2</strain>
    </source>
</reference>
<evidence type="ECO:0000313" key="2">
    <source>
        <dbReference type="EMBL" id="PMP08107.1"/>
    </source>
</evidence>
<dbReference type="InterPro" id="IPR058813">
    <property type="entry name" value="DNA-SBD_ScoMcrA"/>
</dbReference>
<dbReference type="Pfam" id="PF26340">
    <property type="entry name" value="DNA-SBD_ScoMcrA"/>
    <property type="match status" value="1"/>
</dbReference>
<evidence type="ECO:0000259" key="1">
    <source>
        <dbReference type="SMART" id="SM00507"/>
    </source>
</evidence>
<keyword evidence="2" id="KW-0540">Nuclease</keyword>
<reference evidence="2" key="2">
    <citation type="submission" date="2016-07" db="EMBL/GenBank/DDBJ databases">
        <authorList>
            <person name="Wan K."/>
            <person name="Booth B."/>
            <person name="Spirohn K."/>
            <person name="Hao T."/>
            <person name="Hu Y."/>
            <person name="Calderwood M."/>
            <person name="Hill D."/>
            <person name="Mohr S."/>
            <person name="Vidal M."/>
            <person name="Celniker S."/>
            <person name="Perrimon N."/>
        </authorList>
    </citation>
    <scope>NUCLEOTIDE SEQUENCE</scope>
    <source>
        <strain evidence="2">10N.222.48.A2</strain>
    </source>
</reference>
<dbReference type="EMBL" id="MDBP01000113">
    <property type="protein sequence ID" value="PMP08107.1"/>
    <property type="molecule type" value="Genomic_DNA"/>
</dbReference>
<evidence type="ECO:0000313" key="4">
    <source>
        <dbReference type="Proteomes" id="UP000235579"/>
    </source>
</evidence>
<dbReference type="SMART" id="SM00507">
    <property type="entry name" value="HNHc"/>
    <property type="match status" value="1"/>
</dbReference>
<keyword evidence="2" id="KW-0378">Hydrolase</keyword>
<dbReference type="NCBIfam" id="NF045808">
    <property type="entry name" value="PT-DNA_restrict"/>
    <property type="match status" value="1"/>
</dbReference>
<dbReference type="CDD" id="cd00085">
    <property type="entry name" value="HNHc"/>
    <property type="match status" value="1"/>
</dbReference>
<dbReference type="AlphaFoldDB" id="A0A2N7NBM1"/>
<dbReference type="GO" id="GO:0004519">
    <property type="term" value="F:endonuclease activity"/>
    <property type="evidence" value="ECO:0007669"/>
    <property type="project" value="UniProtKB-KW"/>
</dbReference>
<dbReference type="Pfam" id="PF13391">
    <property type="entry name" value="HNH_2"/>
    <property type="match status" value="1"/>
</dbReference>
<proteinExistence type="predicted"/>
<dbReference type="Proteomes" id="UP000308018">
    <property type="component" value="Unassembled WGS sequence"/>
</dbReference>
<reference evidence="4" key="1">
    <citation type="submission" date="2016-07" db="EMBL/GenBank/DDBJ databases">
        <title>Nontailed viruses are major unrecognized killers of bacteria in the ocean.</title>
        <authorList>
            <person name="Kauffman K."/>
            <person name="Hussain F."/>
            <person name="Yang J."/>
            <person name="Arevalo P."/>
            <person name="Brown J."/>
            <person name="Cutler M."/>
            <person name="Kelly L."/>
            <person name="Polz M.F."/>
        </authorList>
    </citation>
    <scope>NUCLEOTIDE SEQUENCE [LARGE SCALE GENOMIC DNA]</scope>
    <source>
        <strain evidence="4">10N.222.48.A2</strain>
    </source>
</reference>
<protein>
    <submittedName>
        <fullName evidence="3">HNH endonuclease</fullName>
    </submittedName>
    <submittedName>
        <fullName evidence="2">Restriction endonuclease</fullName>
    </submittedName>
</protein>
<dbReference type="InterPro" id="IPR011396">
    <property type="entry name" value="PT_DNA_restrict"/>
</dbReference>
<reference evidence="3 5" key="4">
    <citation type="submission" date="2019-04" db="EMBL/GenBank/DDBJ databases">
        <title>A reverse ecology approach based on a biological definition of microbial populations.</title>
        <authorList>
            <person name="Arevalo P."/>
            <person name="Vaninsberghe D."/>
            <person name="Elsherbini J."/>
            <person name="Gore J."/>
            <person name="Polz M."/>
        </authorList>
    </citation>
    <scope>NUCLEOTIDE SEQUENCE [LARGE SCALE GENOMIC DNA]</scope>
    <source>
        <strain evidence="3 5">10N.222.45.A8</strain>
    </source>
</reference>
<dbReference type="PIRSF" id="PIRSF030850">
    <property type="entry name" value="UCP030850"/>
    <property type="match status" value="1"/>
</dbReference>
<dbReference type="RefSeq" id="WP_017104396.1">
    <property type="nucleotide sequence ID" value="NZ_MDBP01000113.1"/>
</dbReference>
<evidence type="ECO:0000313" key="3">
    <source>
        <dbReference type="EMBL" id="TKG36732.1"/>
    </source>
</evidence>
<name>A0A2N7NBM1_9VIBR</name>
<sequence length="289" mass="33685">MTPDQLKKAVLGVKRWSRSDQRAPNKPIMMAYVLSQYLHGHDQFFLYEESFHKEVQDLLKRFGPQRSIYHPEYPFWRLKNDGFWTVNNDEDCKSRKSNTDPSKAELFKHGVTAGFNDQAYAVLKGNRQLTLELIELILSESFPESLITDIATQLDVELVTRNVQKRDPNFRKEVLRAYNYQCAVCGYDLKMDEVTVGLEAAHIKWKQFHGPCDVNNGLTLCAVHHKAFDKGAFSITEDFKVKLSESLNGGEQAQRLFFDFDDKFIRLPKRDKWLPNVAYLSWHQKEVFK</sequence>
<organism evidence="2 4">
    <name type="scientific">Vibrio tasmaniensis</name>
    <dbReference type="NCBI Taxonomy" id="212663"/>
    <lineage>
        <taxon>Bacteria</taxon>
        <taxon>Pseudomonadati</taxon>
        <taxon>Pseudomonadota</taxon>
        <taxon>Gammaproteobacteria</taxon>
        <taxon>Vibrionales</taxon>
        <taxon>Vibrionaceae</taxon>
        <taxon>Vibrio</taxon>
    </lineage>
</organism>
<gene>
    <name evidence="2" type="ORF">BCS92_03330</name>
    <name evidence="3" type="ORF">FC057_02280</name>
</gene>
<dbReference type="Proteomes" id="UP000235579">
    <property type="component" value="Unassembled WGS sequence"/>
</dbReference>
<accession>A0A2N7NBM1</accession>
<dbReference type="Gene3D" id="1.10.30.50">
    <property type="match status" value="1"/>
</dbReference>